<dbReference type="AlphaFoldDB" id="A0A562TCP2"/>
<evidence type="ECO:0000256" key="3">
    <source>
        <dbReference type="ARBA" id="ARBA00023082"/>
    </source>
</evidence>
<feature type="domain" description="RNA polymerase sigma factor 70 region 4 type 2" evidence="6">
    <location>
        <begin position="123"/>
        <end position="174"/>
    </location>
</feature>
<evidence type="ECO:0000313" key="8">
    <source>
        <dbReference type="Proteomes" id="UP000316778"/>
    </source>
</evidence>
<dbReference type="GO" id="GO:0006352">
    <property type="term" value="P:DNA-templated transcription initiation"/>
    <property type="evidence" value="ECO:0007669"/>
    <property type="project" value="InterPro"/>
</dbReference>
<dbReference type="SUPFAM" id="SSF88659">
    <property type="entry name" value="Sigma3 and sigma4 domains of RNA polymerase sigma factors"/>
    <property type="match status" value="1"/>
</dbReference>
<organism evidence="7 8">
    <name type="scientific">Chitinophaga japonensis</name>
    <name type="common">Flexibacter japonensis</name>
    <dbReference type="NCBI Taxonomy" id="104662"/>
    <lineage>
        <taxon>Bacteria</taxon>
        <taxon>Pseudomonadati</taxon>
        <taxon>Bacteroidota</taxon>
        <taxon>Chitinophagia</taxon>
        <taxon>Chitinophagales</taxon>
        <taxon>Chitinophagaceae</taxon>
        <taxon>Chitinophaga</taxon>
    </lineage>
</organism>
<gene>
    <name evidence="7" type="ORF">LX66_0637</name>
</gene>
<name>A0A562TCP2_CHIJA</name>
<evidence type="ECO:0000313" key="7">
    <source>
        <dbReference type="EMBL" id="TWI91272.1"/>
    </source>
</evidence>
<dbReference type="NCBIfam" id="TIGR02937">
    <property type="entry name" value="sigma70-ECF"/>
    <property type="match status" value="1"/>
</dbReference>
<dbReference type="Gene3D" id="1.10.10.10">
    <property type="entry name" value="Winged helix-like DNA-binding domain superfamily/Winged helix DNA-binding domain"/>
    <property type="match status" value="1"/>
</dbReference>
<dbReference type="PANTHER" id="PTHR43133:SF46">
    <property type="entry name" value="RNA POLYMERASE SIGMA-70 FACTOR ECF SUBFAMILY"/>
    <property type="match status" value="1"/>
</dbReference>
<evidence type="ECO:0000259" key="5">
    <source>
        <dbReference type="Pfam" id="PF04542"/>
    </source>
</evidence>
<accession>A0A562TCP2</accession>
<dbReference type="InterPro" id="IPR013324">
    <property type="entry name" value="RNA_pol_sigma_r3/r4-like"/>
</dbReference>
<evidence type="ECO:0000256" key="4">
    <source>
        <dbReference type="ARBA" id="ARBA00023163"/>
    </source>
</evidence>
<dbReference type="Pfam" id="PF08281">
    <property type="entry name" value="Sigma70_r4_2"/>
    <property type="match status" value="1"/>
</dbReference>
<reference evidence="7 8" key="1">
    <citation type="journal article" date="2013" name="Stand. Genomic Sci.">
        <title>Genomic Encyclopedia of Type Strains, Phase I: The one thousand microbial genomes (KMG-I) project.</title>
        <authorList>
            <person name="Kyrpides N.C."/>
            <person name="Woyke T."/>
            <person name="Eisen J.A."/>
            <person name="Garrity G."/>
            <person name="Lilburn T.G."/>
            <person name="Beck B.J."/>
            <person name="Whitman W.B."/>
            <person name="Hugenholtz P."/>
            <person name="Klenk H.P."/>
        </authorList>
    </citation>
    <scope>NUCLEOTIDE SEQUENCE [LARGE SCALE GENOMIC DNA]</scope>
    <source>
        <strain evidence="7 8">DSM 13484</strain>
    </source>
</reference>
<dbReference type="InterPro" id="IPR036388">
    <property type="entry name" value="WH-like_DNA-bd_sf"/>
</dbReference>
<evidence type="ECO:0000256" key="1">
    <source>
        <dbReference type="ARBA" id="ARBA00010641"/>
    </source>
</evidence>
<dbReference type="InterPro" id="IPR039425">
    <property type="entry name" value="RNA_pol_sigma-70-like"/>
</dbReference>
<dbReference type="EMBL" id="VLLG01000002">
    <property type="protein sequence ID" value="TWI91272.1"/>
    <property type="molecule type" value="Genomic_DNA"/>
</dbReference>
<dbReference type="SUPFAM" id="SSF88946">
    <property type="entry name" value="Sigma2 domain of RNA polymerase sigma factors"/>
    <property type="match status" value="1"/>
</dbReference>
<comment type="similarity">
    <text evidence="1">Belongs to the sigma-70 factor family. ECF subfamily.</text>
</comment>
<dbReference type="GO" id="GO:0016987">
    <property type="term" value="F:sigma factor activity"/>
    <property type="evidence" value="ECO:0007669"/>
    <property type="project" value="UniProtKB-KW"/>
</dbReference>
<sequence length="203" mass="23815">MSSAELDDNFTLFLAARAEDTMAFKRLYQQYWKKLYISACKRVDAADAQDMVQEVMLTLWQRKDKINIQNSDDLGRYLYTALRYRIISHYAFSNHTVQIPEWFDQPTQAGFETAMDLDKVKDLIDSEVHRMPARMQHIYQLSRQQGLSVTDIARQLNLSEQTVRNQLSLAMKKLRLLLRNHYQGDLIICTLLLMNVFDVSRLS</sequence>
<proteinExistence type="inferred from homology"/>
<dbReference type="OrthoDB" id="659948at2"/>
<dbReference type="InterPro" id="IPR013325">
    <property type="entry name" value="RNA_pol_sigma_r2"/>
</dbReference>
<keyword evidence="2" id="KW-0805">Transcription regulation</keyword>
<keyword evidence="8" id="KW-1185">Reference proteome</keyword>
<dbReference type="InterPro" id="IPR007627">
    <property type="entry name" value="RNA_pol_sigma70_r2"/>
</dbReference>
<evidence type="ECO:0000256" key="2">
    <source>
        <dbReference type="ARBA" id="ARBA00023015"/>
    </source>
</evidence>
<protein>
    <submittedName>
        <fullName evidence="7">RNA polymerase sigma-70 factor (ECF subfamily)</fullName>
    </submittedName>
</protein>
<feature type="domain" description="RNA polymerase sigma-70 region 2" evidence="5">
    <location>
        <begin position="39"/>
        <end position="90"/>
    </location>
</feature>
<keyword evidence="4" id="KW-0804">Transcription</keyword>
<comment type="caution">
    <text evidence="7">The sequence shown here is derived from an EMBL/GenBank/DDBJ whole genome shotgun (WGS) entry which is preliminary data.</text>
</comment>
<dbReference type="PANTHER" id="PTHR43133">
    <property type="entry name" value="RNA POLYMERASE ECF-TYPE SIGMA FACTO"/>
    <property type="match status" value="1"/>
</dbReference>
<dbReference type="RefSeq" id="WP_145710427.1">
    <property type="nucleotide sequence ID" value="NZ_BAAAFY010000001.1"/>
</dbReference>
<dbReference type="Gene3D" id="1.10.1740.10">
    <property type="match status" value="1"/>
</dbReference>
<dbReference type="Proteomes" id="UP000316778">
    <property type="component" value="Unassembled WGS sequence"/>
</dbReference>
<dbReference type="InterPro" id="IPR014284">
    <property type="entry name" value="RNA_pol_sigma-70_dom"/>
</dbReference>
<evidence type="ECO:0000259" key="6">
    <source>
        <dbReference type="Pfam" id="PF08281"/>
    </source>
</evidence>
<dbReference type="InterPro" id="IPR013249">
    <property type="entry name" value="RNA_pol_sigma70_r4_t2"/>
</dbReference>
<keyword evidence="3" id="KW-0731">Sigma factor</keyword>
<dbReference type="GO" id="GO:0003677">
    <property type="term" value="F:DNA binding"/>
    <property type="evidence" value="ECO:0007669"/>
    <property type="project" value="InterPro"/>
</dbReference>
<dbReference type="Pfam" id="PF04542">
    <property type="entry name" value="Sigma70_r2"/>
    <property type="match status" value="1"/>
</dbReference>